<dbReference type="SUPFAM" id="SSF53649">
    <property type="entry name" value="Alkaline phosphatase-like"/>
    <property type="match status" value="1"/>
</dbReference>
<protein>
    <submittedName>
        <fullName evidence="1">Alkaline phosphatase family protein</fullName>
    </submittedName>
</protein>
<dbReference type="InterPro" id="IPR002591">
    <property type="entry name" value="Phosphodiest/P_Trfase"/>
</dbReference>
<gene>
    <name evidence="1" type="ORF">L0M99_03035</name>
</gene>
<comment type="caution">
    <text evidence="1">The sequence shown here is derived from an EMBL/GenBank/DDBJ whole genome shotgun (WGS) entry which is preliminary data.</text>
</comment>
<evidence type="ECO:0000313" key="2">
    <source>
        <dbReference type="Proteomes" id="UP001200537"/>
    </source>
</evidence>
<dbReference type="EMBL" id="JAKNHJ010000004">
    <property type="protein sequence ID" value="MCG4617472.1"/>
    <property type="molecule type" value="Genomic_DNA"/>
</dbReference>
<reference evidence="1" key="1">
    <citation type="submission" date="2022-01" db="EMBL/GenBank/DDBJ databases">
        <title>Collection of gut derived symbiotic bacterial strains cultured from healthy donors.</title>
        <authorList>
            <person name="Lin H."/>
            <person name="Kohout C."/>
            <person name="Waligurski E."/>
            <person name="Pamer E.G."/>
        </authorList>
    </citation>
    <scope>NUCLEOTIDE SEQUENCE</scope>
    <source>
        <strain evidence="1">DFI.7.46</strain>
    </source>
</reference>
<evidence type="ECO:0000313" key="1">
    <source>
        <dbReference type="EMBL" id="MCG4617472.1"/>
    </source>
</evidence>
<sequence>MGHREKTTTGMRIWDILPTLFGALNWREETKFSAELRPLIGENKRRLCLVVIDGMGQQLLLSRRGHLPFMRPYLTQASDTLGQALRTCVPSTTVAALTSLHTGLSPAQTGMLGYQCWDPVARRVLNLITFEGYGRPAQSWCDQPTHFTYARNSGLESLALVPPDFVGSKLSDITLRDANLKVSTKLSERCAQAAAAFKQGTDYVYLYWSQLDHWGHNLGWSHPRWLQELEAIDRALSELRAQLPPDVLLAITADHGMVNVTDASTVDLAESELASQVAAISGEPRALHVHLKEKYLGQDPAGNRTRKAPDALVLVQWQKLLAGRGQIVADYRQIYGDISEPDRIGDFTIFAKENYQFVDSRFHSRGVLQMVGVHGSLTPAEMEIPLILV</sequence>
<proteinExistence type="predicted"/>
<dbReference type="PANTHER" id="PTHR10151:SF120">
    <property type="entry name" value="BIS(5'-ADENOSYL)-TRIPHOSPHATASE"/>
    <property type="match status" value="1"/>
</dbReference>
<dbReference type="Gene3D" id="3.40.720.10">
    <property type="entry name" value="Alkaline Phosphatase, subunit A"/>
    <property type="match status" value="1"/>
</dbReference>
<dbReference type="Proteomes" id="UP001200537">
    <property type="component" value="Unassembled WGS sequence"/>
</dbReference>
<organism evidence="1 2">
    <name type="scientific">Varibaculum cambriense</name>
    <dbReference type="NCBI Taxonomy" id="184870"/>
    <lineage>
        <taxon>Bacteria</taxon>
        <taxon>Bacillati</taxon>
        <taxon>Actinomycetota</taxon>
        <taxon>Actinomycetes</taxon>
        <taxon>Actinomycetales</taxon>
        <taxon>Actinomycetaceae</taxon>
        <taxon>Varibaculum</taxon>
    </lineage>
</organism>
<dbReference type="AlphaFoldDB" id="A0AAJ1BAT2"/>
<dbReference type="Pfam" id="PF01663">
    <property type="entry name" value="Phosphodiest"/>
    <property type="match status" value="1"/>
</dbReference>
<name>A0AAJ1BAT2_9ACTO</name>
<dbReference type="RefSeq" id="WP_238127705.1">
    <property type="nucleotide sequence ID" value="NZ_JAKNHJ010000004.1"/>
</dbReference>
<accession>A0AAJ1BAT2</accession>
<dbReference type="GO" id="GO:0016787">
    <property type="term" value="F:hydrolase activity"/>
    <property type="evidence" value="ECO:0007669"/>
    <property type="project" value="UniProtKB-ARBA"/>
</dbReference>
<dbReference type="PANTHER" id="PTHR10151">
    <property type="entry name" value="ECTONUCLEOTIDE PYROPHOSPHATASE/PHOSPHODIESTERASE"/>
    <property type="match status" value="1"/>
</dbReference>
<dbReference type="InterPro" id="IPR017850">
    <property type="entry name" value="Alkaline_phosphatase_core_sf"/>
</dbReference>